<dbReference type="CDD" id="cd06550">
    <property type="entry name" value="TM_ABC_iron-siderophores_like"/>
    <property type="match status" value="1"/>
</dbReference>
<dbReference type="GO" id="GO:0071281">
    <property type="term" value="P:cellular response to iron ion"/>
    <property type="evidence" value="ECO:0007669"/>
    <property type="project" value="UniProtKB-ARBA"/>
</dbReference>
<reference evidence="8 9" key="1">
    <citation type="submission" date="2016-10" db="EMBL/GenBank/DDBJ databases">
        <title>Description of Gloeomargarita lithophora gen. nov., sp. nov., a thylakoid-bearing basal-branching cyanobacterium with intracellular carbonates, and proposal for Gloeomargaritales ord. nov.</title>
        <authorList>
            <person name="Moreira D."/>
            <person name="Tavera R."/>
            <person name="Benzerara K."/>
            <person name="Skouri-Panet F."/>
            <person name="Couradeau E."/>
            <person name="Gerard E."/>
            <person name="Loussert C."/>
            <person name="Novelo E."/>
            <person name="Zivanovic Y."/>
            <person name="Lopez-Garcia P."/>
        </authorList>
    </citation>
    <scope>NUCLEOTIDE SEQUENCE [LARGE SCALE GENOMIC DNA]</scope>
    <source>
        <strain evidence="8 9">D10</strain>
    </source>
</reference>
<dbReference type="InterPro" id="IPR001626">
    <property type="entry name" value="ABC_TroCD"/>
</dbReference>
<feature type="transmembrane region" description="Helical" evidence="7">
    <location>
        <begin position="249"/>
        <end position="268"/>
    </location>
</feature>
<dbReference type="KEGG" id="glt:GlitD10_0759"/>
<evidence type="ECO:0000256" key="1">
    <source>
        <dbReference type="ARBA" id="ARBA00004141"/>
    </source>
</evidence>
<dbReference type="InterPro" id="IPR037294">
    <property type="entry name" value="ABC_BtuC-like"/>
</dbReference>
<keyword evidence="6" id="KW-0813">Transport</keyword>
<proteinExistence type="inferred from homology"/>
<evidence type="ECO:0000313" key="8">
    <source>
        <dbReference type="EMBL" id="APB33073.1"/>
    </source>
</evidence>
<gene>
    <name evidence="8" type="ORF">GlitD10_0759</name>
</gene>
<feature type="transmembrane region" description="Helical" evidence="7">
    <location>
        <begin position="217"/>
        <end position="237"/>
    </location>
</feature>
<dbReference type="Pfam" id="PF00950">
    <property type="entry name" value="ABC-3"/>
    <property type="match status" value="1"/>
</dbReference>
<feature type="transmembrane region" description="Helical" evidence="7">
    <location>
        <begin position="180"/>
        <end position="205"/>
    </location>
</feature>
<dbReference type="AlphaFoldDB" id="A0A1J0AAZ3"/>
<evidence type="ECO:0000256" key="5">
    <source>
        <dbReference type="ARBA" id="ARBA00023136"/>
    </source>
</evidence>
<protein>
    <submittedName>
        <fullName evidence="8">ABC transporter</fullName>
    </submittedName>
</protein>
<evidence type="ECO:0000256" key="3">
    <source>
        <dbReference type="ARBA" id="ARBA00022692"/>
    </source>
</evidence>
<keyword evidence="4 7" id="KW-1133">Transmembrane helix</keyword>
<dbReference type="STRING" id="1188229.GlitD10_0759"/>
<feature type="transmembrane region" description="Helical" evidence="7">
    <location>
        <begin position="41"/>
        <end position="59"/>
    </location>
</feature>
<dbReference type="EMBL" id="CP017675">
    <property type="protein sequence ID" value="APB33073.1"/>
    <property type="molecule type" value="Genomic_DNA"/>
</dbReference>
<dbReference type="GO" id="GO:0010043">
    <property type="term" value="P:response to zinc ion"/>
    <property type="evidence" value="ECO:0007669"/>
    <property type="project" value="TreeGrafter"/>
</dbReference>
<organism evidence="8 9">
    <name type="scientific">Gloeomargarita lithophora Alchichica-D10</name>
    <dbReference type="NCBI Taxonomy" id="1188229"/>
    <lineage>
        <taxon>Bacteria</taxon>
        <taxon>Bacillati</taxon>
        <taxon>Cyanobacteriota</taxon>
        <taxon>Cyanophyceae</taxon>
        <taxon>Gloeomargaritales</taxon>
        <taxon>Gloeomargaritaceae</taxon>
        <taxon>Gloeomargarita</taxon>
    </lineage>
</organism>
<name>A0A1J0AAZ3_9CYAN</name>
<dbReference type="GO" id="GO:0055085">
    <property type="term" value="P:transmembrane transport"/>
    <property type="evidence" value="ECO:0007669"/>
    <property type="project" value="InterPro"/>
</dbReference>
<evidence type="ECO:0000256" key="6">
    <source>
        <dbReference type="RuleBase" id="RU003943"/>
    </source>
</evidence>
<dbReference type="RefSeq" id="WP_071455700.1">
    <property type="nucleotide sequence ID" value="NZ_CP017675.1"/>
</dbReference>
<comment type="similarity">
    <text evidence="2 6">Belongs to the ABC-3 integral membrane protein family.</text>
</comment>
<dbReference type="GO" id="GO:0043190">
    <property type="term" value="C:ATP-binding cassette (ABC) transporter complex"/>
    <property type="evidence" value="ECO:0007669"/>
    <property type="project" value="InterPro"/>
</dbReference>
<dbReference type="Proteomes" id="UP000180235">
    <property type="component" value="Chromosome"/>
</dbReference>
<feature type="transmembrane region" description="Helical" evidence="7">
    <location>
        <begin position="12"/>
        <end position="34"/>
    </location>
</feature>
<dbReference type="PANTHER" id="PTHR30477">
    <property type="entry name" value="ABC-TRANSPORTER METAL-BINDING PROTEIN"/>
    <property type="match status" value="1"/>
</dbReference>
<accession>A0A1J0AAZ3</accession>
<sequence length="278" mass="30325">MEFLLEPLNFSFMQRALAMGLLTGILCPVVGSYLVVQRLALLGDVMAHCVIPGVALSVFLGIDRIWGAFIFGMMSTGVIHWLQRQTRIKVDGAMAFTFASFFALGILLISILKTQQDLEHLLFGDILSVTGADLWKTLIVISLLGLLLGRFYQPLLFFTFDPVGAQAVGLPVQWLNWGLLVAVTLTIIISMQAVGVILIVALMVGPALVGYVLAKELHWMMAIGSGVGVLSSVAGIYSSYYLNLPTGPLIILTATLILVLVVLGQQFLRRWLALRSYN</sequence>
<keyword evidence="3 6" id="KW-0812">Transmembrane</keyword>
<dbReference type="SUPFAM" id="SSF81345">
    <property type="entry name" value="ABC transporter involved in vitamin B12 uptake, BtuC"/>
    <property type="match status" value="1"/>
</dbReference>
<comment type="subcellular location">
    <subcellularLocation>
        <location evidence="6">Cell membrane</location>
        <topology evidence="6">Multi-pass membrane protein</topology>
    </subcellularLocation>
    <subcellularLocation>
        <location evidence="1">Membrane</location>
        <topology evidence="1">Multi-pass membrane protein</topology>
    </subcellularLocation>
</comment>
<keyword evidence="5 7" id="KW-0472">Membrane</keyword>
<dbReference type="Gene3D" id="1.10.3470.10">
    <property type="entry name" value="ABC transporter involved in vitamin B12 uptake, BtuC"/>
    <property type="match status" value="1"/>
</dbReference>
<dbReference type="PANTHER" id="PTHR30477:SF13">
    <property type="entry name" value="IRON TRANSPORT SYSTEM MEMBRANE PROTEIN HI_0360-RELATED"/>
    <property type="match status" value="1"/>
</dbReference>
<feature type="transmembrane region" description="Helical" evidence="7">
    <location>
        <begin position="94"/>
        <end position="114"/>
    </location>
</feature>
<dbReference type="FunFam" id="1.10.3470.10:FF:000003">
    <property type="entry name" value="Iron ABC transporter permease SitD"/>
    <property type="match status" value="1"/>
</dbReference>
<evidence type="ECO:0000256" key="7">
    <source>
        <dbReference type="SAM" id="Phobius"/>
    </source>
</evidence>
<evidence type="ECO:0000256" key="2">
    <source>
        <dbReference type="ARBA" id="ARBA00008034"/>
    </source>
</evidence>
<keyword evidence="9" id="KW-1185">Reference proteome</keyword>
<evidence type="ECO:0000313" key="9">
    <source>
        <dbReference type="Proteomes" id="UP000180235"/>
    </source>
</evidence>
<evidence type="ECO:0000256" key="4">
    <source>
        <dbReference type="ARBA" id="ARBA00022989"/>
    </source>
</evidence>
<feature type="transmembrane region" description="Helical" evidence="7">
    <location>
        <begin position="65"/>
        <end position="82"/>
    </location>
</feature>